<gene>
    <name evidence="7" type="ORF">EXY23_25695</name>
</gene>
<dbReference type="InterPro" id="IPR017871">
    <property type="entry name" value="ABC_transporter-like_CS"/>
</dbReference>
<dbReference type="PROSITE" id="PS50893">
    <property type="entry name" value="ABC_TRANSPORTER_2"/>
    <property type="match status" value="1"/>
</dbReference>
<dbReference type="PANTHER" id="PTHR43820">
    <property type="entry name" value="HIGH-AFFINITY BRANCHED-CHAIN AMINO ACID TRANSPORT ATP-BINDING PROTEIN LIVF"/>
    <property type="match status" value="1"/>
</dbReference>
<dbReference type="OrthoDB" id="9776369at2"/>
<dbReference type="PANTHER" id="PTHR43820:SF4">
    <property type="entry name" value="HIGH-AFFINITY BRANCHED-CHAIN AMINO ACID TRANSPORT ATP-BINDING PROTEIN LIVF"/>
    <property type="match status" value="1"/>
</dbReference>
<dbReference type="InterPro" id="IPR003593">
    <property type="entry name" value="AAA+_ATPase"/>
</dbReference>
<protein>
    <submittedName>
        <fullName evidence="7">ABC transporter ATP-binding protein</fullName>
    </submittedName>
</protein>
<feature type="domain" description="ABC transporter" evidence="6">
    <location>
        <begin position="18"/>
        <end position="242"/>
    </location>
</feature>
<evidence type="ECO:0000256" key="4">
    <source>
        <dbReference type="ARBA" id="ARBA00022840"/>
    </source>
</evidence>
<keyword evidence="3" id="KW-0547">Nucleotide-binding</keyword>
<sequence length="244" mass="26268">MHACRRSIPAVSDLAPLLEVSGLNAGYGRSQVLFDLSLAVPATGAVTILGRNGAGKTTLLKTIAGEIRPMSGHIRLGGDDVTAQPPEQRARLGIGHVPQEHAIFARMSVRENLLLGAGASPDRHAIEEMLEFFPKLSKRLEQTAATLSGGERKMLAISRALLGKPRVLLLDEPTEGVWIGVIEEIAERLVELSRRMSVVIVEQHVELALRVAQTAYVVDRGTIALQGAADAVRDDPALLRYLTP</sequence>
<comment type="caution">
    <text evidence="7">The sequence shown here is derived from an EMBL/GenBank/DDBJ whole genome shotgun (WGS) entry which is preliminary data.</text>
</comment>
<dbReference type="InterPro" id="IPR052156">
    <property type="entry name" value="BCAA_Transport_ATP-bd_LivF"/>
</dbReference>
<evidence type="ECO:0000256" key="3">
    <source>
        <dbReference type="ARBA" id="ARBA00022741"/>
    </source>
</evidence>
<dbReference type="GO" id="GO:0016887">
    <property type="term" value="F:ATP hydrolysis activity"/>
    <property type="evidence" value="ECO:0007669"/>
    <property type="project" value="InterPro"/>
</dbReference>
<dbReference type="Gene3D" id="3.40.50.300">
    <property type="entry name" value="P-loop containing nucleotide triphosphate hydrolases"/>
    <property type="match status" value="1"/>
</dbReference>
<reference evidence="7 8" key="1">
    <citation type="submission" date="2019-03" db="EMBL/GenBank/DDBJ databases">
        <title>Paracraurococcus aquatilis NE82 genome sequence.</title>
        <authorList>
            <person name="Zhao Y."/>
            <person name="Du Z."/>
        </authorList>
    </citation>
    <scope>NUCLEOTIDE SEQUENCE [LARGE SCALE GENOMIC DNA]</scope>
    <source>
        <strain evidence="7 8">NE82</strain>
    </source>
</reference>
<dbReference type="SMART" id="SM00382">
    <property type="entry name" value="AAA"/>
    <property type="match status" value="1"/>
</dbReference>
<dbReference type="GO" id="GO:0015658">
    <property type="term" value="F:branched-chain amino acid transmembrane transporter activity"/>
    <property type="evidence" value="ECO:0007669"/>
    <property type="project" value="TreeGrafter"/>
</dbReference>
<evidence type="ECO:0000313" key="8">
    <source>
        <dbReference type="Proteomes" id="UP000295023"/>
    </source>
</evidence>
<keyword evidence="5" id="KW-0029">Amino-acid transport</keyword>
<accession>A0A4R4D2K7</accession>
<evidence type="ECO:0000259" key="6">
    <source>
        <dbReference type="PROSITE" id="PS50893"/>
    </source>
</evidence>
<dbReference type="GO" id="GO:0005524">
    <property type="term" value="F:ATP binding"/>
    <property type="evidence" value="ECO:0007669"/>
    <property type="project" value="UniProtKB-KW"/>
</dbReference>
<name>A0A4R4D2K7_9PROT</name>
<keyword evidence="8" id="KW-1185">Reference proteome</keyword>
<dbReference type="InterPro" id="IPR003439">
    <property type="entry name" value="ABC_transporter-like_ATP-bd"/>
</dbReference>
<dbReference type="InterPro" id="IPR027417">
    <property type="entry name" value="P-loop_NTPase"/>
</dbReference>
<dbReference type="SUPFAM" id="SSF52540">
    <property type="entry name" value="P-loop containing nucleoside triphosphate hydrolases"/>
    <property type="match status" value="1"/>
</dbReference>
<comment type="similarity">
    <text evidence="1">Belongs to the ABC transporter superfamily.</text>
</comment>
<keyword evidence="2" id="KW-0813">Transport</keyword>
<proteinExistence type="inferred from homology"/>
<evidence type="ECO:0000256" key="5">
    <source>
        <dbReference type="ARBA" id="ARBA00022970"/>
    </source>
</evidence>
<dbReference type="CDD" id="cd03224">
    <property type="entry name" value="ABC_TM1139_LivF_branched"/>
    <property type="match status" value="1"/>
</dbReference>
<dbReference type="Pfam" id="PF00005">
    <property type="entry name" value="ABC_tran"/>
    <property type="match status" value="1"/>
</dbReference>
<evidence type="ECO:0000313" key="7">
    <source>
        <dbReference type="EMBL" id="TCZ52950.1"/>
    </source>
</evidence>
<evidence type="ECO:0000256" key="1">
    <source>
        <dbReference type="ARBA" id="ARBA00005417"/>
    </source>
</evidence>
<dbReference type="AlphaFoldDB" id="A0A4R4D2K7"/>
<evidence type="ECO:0000256" key="2">
    <source>
        <dbReference type="ARBA" id="ARBA00022448"/>
    </source>
</evidence>
<dbReference type="GO" id="GO:0015807">
    <property type="term" value="P:L-amino acid transport"/>
    <property type="evidence" value="ECO:0007669"/>
    <property type="project" value="TreeGrafter"/>
</dbReference>
<organism evidence="7 8">
    <name type="scientific">Roseicella aquatilis</name>
    <dbReference type="NCBI Taxonomy" id="2527868"/>
    <lineage>
        <taxon>Bacteria</taxon>
        <taxon>Pseudomonadati</taxon>
        <taxon>Pseudomonadota</taxon>
        <taxon>Alphaproteobacteria</taxon>
        <taxon>Acetobacterales</taxon>
        <taxon>Roseomonadaceae</taxon>
        <taxon>Roseicella</taxon>
    </lineage>
</organism>
<keyword evidence="4 7" id="KW-0067">ATP-binding</keyword>
<dbReference type="PROSITE" id="PS00211">
    <property type="entry name" value="ABC_TRANSPORTER_1"/>
    <property type="match status" value="1"/>
</dbReference>
<dbReference type="EMBL" id="SKBM01000044">
    <property type="protein sequence ID" value="TCZ52950.1"/>
    <property type="molecule type" value="Genomic_DNA"/>
</dbReference>
<dbReference type="Proteomes" id="UP000295023">
    <property type="component" value="Unassembled WGS sequence"/>
</dbReference>